<dbReference type="EMBL" id="VUMR01000080">
    <property type="protein sequence ID" value="MSS57175.1"/>
    <property type="molecule type" value="Genomic_DNA"/>
</dbReference>
<dbReference type="AlphaFoldDB" id="A0A6N7V462"/>
<dbReference type="Proteomes" id="UP000434241">
    <property type="component" value="Unassembled WGS sequence"/>
</dbReference>
<sequence length="126" mass="14640">MKGAIDIVNQARTEELEDERILTIAEEEKNKYQMPESNISNMVYESKMMTKVIDLVREIYVEFDSDSIGRATRMVLEEDVNHRLKPHEVAKQVIAILNEELVKPKRKATRRTPASKNICDYITDDN</sequence>
<name>A0A6N7V462_9FIRM</name>
<keyword evidence="2" id="KW-1185">Reference proteome</keyword>
<dbReference type="RefSeq" id="WP_154556708.1">
    <property type="nucleotide sequence ID" value="NZ_VUMR01000080.1"/>
</dbReference>
<proteinExistence type="predicted"/>
<dbReference type="GeneID" id="93159610"/>
<evidence type="ECO:0000313" key="2">
    <source>
        <dbReference type="Proteomes" id="UP000434241"/>
    </source>
</evidence>
<comment type="caution">
    <text evidence="1">The sequence shown here is derived from an EMBL/GenBank/DDBJ whole genome shotgun (WGS) entry which is preliminary data.</text>
</comment>
<evidence type="ECO:0000313" key="1">
    <source>
        <dbReference type="EMBL" id="MSS57175.1"/>
    </source>
</evidence>
<accession>A0A6N7V462</accession>
<organism evidence="1 2">
    <name type="scientific">Holdemanella porci</name>
    <dbReference type="NCBI Taxonomy" id="2652276"/>
    <lineage>
        <taxon>Bacteria</taxon>
        <taxon>Bacillati</taxon>
        <taxon>Bacillota</taxon>
        <taxon>Erysipelotrichia</taxon>
        <taxon>Erysipelotrichales</taxon>
        <taxon>Erysipelotrichaceae</taxon>
        <taxon>Holdemanella</taxon>
    </lineage>
</organism>
<reference evidence="1 2" key="1">
    <citation type="submission" date="2019-08" db="EMBL/GenBank/DDBJ databases">
        <title>In-depth cultivation of the pig gut microbiome towards novel bacterial diversity and tailored functional studies.</title>
        <authorList>
            <person name="Wylensek D."/>
            <person name="Hitch T.C.A."/>
            <person name="Clavel T."/>
        </authorList>
    </citation>
    <scope>NUCLEOTIDE SEQUENCE [LARGE SCALE GENOMIC DNA]</scope>
    <source>
        <strain evidence="1 2">LKV-472-APC-3</strain>
    </source>
</reference>
<gene>
    <name evidence="1" type="ORF">FYJ55_09970</name>
</gene>
<protein>
    <submittedName>
        <fullName evidence="1">Uncharacterized protein</fullName>
    </submittedName>
</protein>